<dbReference type="FunFam" id="3.40.50.300:FF:000285">
    <property type="entry name" value="Sporulation initiation inhibitor Soj"/>
    <property type="match status" value="1"/>
</dbReference>
<dbReference type="PANTHER" id="PTHR13696:SF99">
    <property type="entry name" value="COBYRINIC ACID AC-DIAMIDE SYNTHASE"/>
    <property type="match status" value="1"/>
</dbReference>
<evidence type="ECO:0000313" key="7">
    <source>
        <dbReference type="Proteomes" id="UP000462501"/>
    </source>
</evidence>
<dbReference type="AlphaFoldDB" id="A0A845T1R4"/>
<sequence length="273" mass="30018">MAKPKVISVANQKGGVGKSTTVYNLGAGLALEGKKVLLLDVDPQGDLTKMLGQRKPHDLPLTLANAMNDVVAGTMPRDHPEIMHHHEGFDFVPGNRSLSAVEVGLVNVMSRETVLRQYVDSVKRDYDYVLLDCRPSLGMLVINALSASDYVLVPVQADYLAAEDMTELVGTVRSIQRQINPRLKIGGVFLTMANETTFRKDIVNSVKSNFGRHLPVLDTVIPATVRLAEVSTADKSIFQHEPRGRAADAYRRLTKEVLDIGSKERSRTSDLSR</sequence>
<dbReference type="EMBL" id="VIQT01000024">
    <property type="protein sequence ID" value="NDO40720.1"/>
    <property type="molecule type" value="Genomic_DNA"/>
</dbReference>
<dbReference type="RefSeq" id="WP_162221987.1">
    <property type="nucleotide sequence ID" value="NZ_JANJZM010000020.1"/>
</dbReference>
<dbReference type="InterPro" id="IPR025669">
    <property type="entry name" value="AAA_dom"/>
</dbReference>
<evidence type="ECO:0000313" key="6">
    <source>
        <dbReference type="EMBL" id="NDO40720.1"/>
    </source>
</evidence>
<protein>
    <recommendedName>
        <fullName evidence="4">Sporulation initiation inhibitor protein Soj</fullName>
    </recommendedName>
</protein>
<proteinExistence type="inferred from homology"/>
<dbReference type="CDD" id="cd02042">
    <property type="entry name" value="ParAB_family"/>
    <property type="match status" value="1"/>
</dbReference>
<evidence type="ECO:0000256" key="2">
    <source>
        <dbReference type="ARBA" id="ARBA00049360"/>
    </source>
</evidence>
<gene>
    <name evidence="6" type="ORF">FMM72_16135</name>
</gene>
<name>A0A845T1R4_9FIRM</name>
<comment type="subunit">
    <text evidence="3">Dimerizes in the presence of ATP but not ADP; ATP-binding is required for double-stranded (ds)DNA-binding. Interacts with DnaA.</text>
</comment>
<evidence type="ECO:0000256" key="1">
    <source>
        <dbReference type="ARBA" id="ARBA00006976"/>
    </source>
</evidence>
<reference evidence="6 7" key="1">
    <citation type="submission" date="2019-06" db="EMBL/GenBank/DDBJ databases">
        <title>Draft genome sequences of 15 bacterial species constituting the stable defined intestinal microbiota of the GM15 gnotobiotic mouse model.</title>
        <authorList>
            <person name="Elie C."/>
            <person name="Mathieu A."/>
            <person name="Saliou A."/>
            <person name="Darnaud M."/>
            <person name="Leulier F."/>
            <person name="Tamellini A."/>
        </authorList>
    </citation>
    <scope>NUCLEOTIDE SEQUENCE [LARGE SCALE GENOMIC DNA]</scope>
    <source>
        <strain evidence="6 7">JM4-15</strain>
    </source>
</reference>
<evidence type="ECO:0000256" key="4">
    <source>
        <dbReference type="ARBA" id="ARBA00071824"/>
    </source>
</evidence>
<comment type="similarity">
    <text evidence="1">Belongs to the ParA family.</text>
</comment>
<comment type="catalytic activity">
    <reaction evidence="2">
        <text>ATP + H2O = ADP + phosphate + H(+)</text>
        <dbReference type="Rhea" id="RHEA:13065"/>
        <dbReference type="ChEBI" id="CHEBI:15377"/>
        <dbReference type="ChEBI" id="CHEBI:15378"/>
        <dbReference type="ChEBI" id="CHEBI:30616"/>
        <dbReference type="ChEBI" id="CHEBI:43474"/>
        <dbReference type="ChEBI" id="CHEBI:456216"/>
    </reaction>
</comment>
<dbReference type="Gene3D" id="3.40.50.300">
    <property type="entry name" value="P-loop containing nucleotide triphosphate hydrolases"/>
    <property type="match status" value="1"/>
</dbReference>
<dbReference type="Pfam" id="PF13614">
    <property type="entry name" value="AAA_31"/>
    <property type="match status" value="1"/>
</dbReference>
<dbReference type="InterPro" id="IPR050678">
    <property type="entry name" value="DNA_Partitioning_ATPase"/>
</dbReference>
<dbReference type="Proteomes" id="UP000462501">
    <property type="component" value="Unassembled WGS sequence"/>
</dbReference>
<dbReference type="SUPFAM" id="SSF52540">
    <property type="entry name" value="P-loop containing nucleoside triphosphate hydrolases"/>
    <property type="match status" value="1"/>
</dbReference>
<accession>A0A845T1R4</accession>
<comment type="caution">
    <text evidence="6">The sequence shown here is derived from an EMBL/GenBank/DDBJ whole genome shotgun (WGS) entry which is preliminary data.</text>
</comment>
<evidence type="ECO:0000259" key="5">
    <source>
        <dbReference type="Pfam" id="PF13614"/>
    </source>
</evidence>
<dbReference type="PRINTS" id="PR00091">
    <property type="entry name" value="NITROGNASEII"/>
</dbReference>
<organism evidence="6 7">
    <name type="scientific">Anaerotruncus colihominis</name>
    <dbReference type="NCBI Taxonomy" id="169435"/>
    <lineage>
        <taxon>Bacteria</taxon>
        <taxon>Bacillati</taxon>
        <taxon>Bacillota</taxon>
        <taxon>Clostridia</taxon>
        <taxon>Eubacteriales</taxon>
        <taxon>Oscillospiraceae</taxon>
        <taxon>Anaerotruncus</taxon>
    </lineage>
</organism>
<dbReference type="PANTHER" id="PTHR13696">
    <property type="entry name" value="P-LOOP CONTAINING NUCLEOSIDE TRIPHOSPHATE HYDROLASE"/>
    <property type="match status" value="1"/>
</dbReference>
<feature type="domain" description="AAA" evidence="5">
    <location>
        <begin position="5"/>
        <end position="185"/>
    </location>
</feature>
<evidence type="ECO:0000256" key="3">
    <source>
        <dbReference type="ARBA" id="ARBA00062323"/>
    </source>
</evidence>
<dbReference type="InterPro" id="IPR027417">
    <property type="entry name" value="P-loop_NTPase"/>
</dbReference>